<keyword evidence="1" id="KW-0472">Membrane</keyword>
<evidence type="ECO:0000313" key="3">
    <source>
        <dbReference type="Proteomes" id="UP001056766"/>
    </source>
</evidence>
<feature type="transmembrane region" description="Helical" evidence="1">
    <location>
        <begin position="55"/>
        <end position="74"/>
    </location>
</feature>
<feature type="transmembrane region" description="Helical" evidence="1">
    <location>
        <begin position="12"/>
        <end position="35"/>
    </location>
</feature>
<sequence length="78" mass="8745">MDFSPENLDQTIVPELFMLAIGIYLILITAILTRFSSTIENGGDRTQFMYDLGQVLPISIIVFTVTAITARTFFRGLI</sequence>
<dbReference type="AlphaFoldDB" id="A0A9E5DA99"/>
<name>A0A9E5DA99_9EURY</name>
<reference evidence="2" key="1">
    <citation type="journal article" date="2021" name="mSystems">
        <title>Bacteria and Archaea Synergistically Convert Glycine Betaine to Biogenic Methane in the Formosa Cold Seep of the South China Sea.</title>
        <authorList>
            <person name="Li L."/>
            <person name="Zhang W."/>
            <person name="Zhang S."/>
            <person name="Song L."/>
            <person name="Sun Q."/>
            <person name="Zhang H."/>
            <person name="Xiang H."/>
            <person name="Dong X."/>
        </authorList>
    </citation>
    <scope>NUCLEOTIDE SEQUENCE</scope>
    <source>
        <strain evidence="2">LLY</strain>
    </source>
</reference>
<keyword evidence="1" id="KW-1133">Transmembrane helix</keyword>
<evidence type="ECO:0000313" key="2">
    <source>
        <dbReference type="EMBL" id="MCM1985797.1"/>
    </source>
</evidence>
<keyword evidence="1" id="KW-0812">Transmembrane</keyword>
<dbReference type="Proteomes" id="UP001056766">
    <property type="component" value="Unassembled WGS sequence"/>
</dbReference>
<reference evidence="2" key="2">
    <citation type="submission" date="2021-04" db="EMBL/GenBank/DDBJ databases">
        <authorList>
            <person name="Dong X."/>
        </authorList>
    </citation>
    <scope>NUCLEOTIDE SEQUENCE</scope>
    <source>
        <strain evidence="2">LLY</strain>
    </source>
</reference>
<gene>
    <name evidence="2" type="ORF">KDK67_02005</name>
</gene>
<comment type="caution">
    <text evidence="2">The sequence shown here is derived from an EMBL/GenBank/DDBJ whole genome shotgun (WGS) entry which is preliminary data.</text>
</comment>
<accession>A0A9E5DA99</accession>
<proteinExistence type="predicted"/>
<dbReference type="EMBL" id="JAGSOI010000005">
    <property type="protein sequence ID" value="MCM1985797.1"/>
    <property type="molecule type" value="Genomic_DNA"/>
</dbReference>
<evidence type="ECO:0000256" key="1">
    <source>
        <dbReference type="SAM" id="Phobius"/>
    </source>
</evidence>
<keyword evidence="3" id="KW-1185">Reference proteome</keyword>
<dbReference type="RefSeq" id="WP_250867174.1">
    <property type="nucleotide sequence ID" value="NZ_JAGSOI010000005.1"/>
</dbReference>
<protein>
    <submittedName>
        <fullName evidence="2">Uncharacterized protein</fullName>
    </submittedName>
</protein>
<organism evidence="2 3">
    <name type="scientific">Methanococcoides seepicolus</name>
    <dbReference type="NCBI Taxonomy" id="2828780"/>
    <lineage>
        <taxon>Archaea</taxon>
        <taxon>Methanobacteriati</taxon>
        <taxon>Methanobacteriota</taxon>
        <taxon>Stenosarchaea group</taxon>
        <taxon>Methanomicrobia</taxon>
        <taxon>Methanosarcinales</taxon>
        <taxon>Methanosarcinaceae</taxon>
        <taxon>Methanococcoides</taxon>
    </lineage>
</organism>